<sequence length="135" mass="14794">MNCPEVEPQGEMNHFDDFILFGGSGGKVPLVNTHGPLMYWWPRDWFGLEAWGGPIPLVAIYGNHGFTANSAIIGLGGKKACLNIPTGVDKNLFLTKTGSQSCDMPRSGKIDEVPRIGINPHVDHETTLLMWFEAV</sequence>
<accession>A0A9Q3BM37</accession>
<name>A0A9Q3BM37_9BASI</name>
<evidence type="ECO:0000313" key="2">
    <source>
        <dbReference type="Proteomes" id="UP000765509"/>
    </source>
</evidence>
<dbReference type="EMBL" id="AVOT02001547">
    <property type="protein sequence ID" value="MBW0467295.1"/>
    <property type="molecule type" value="Genomic_DNA"/>
</dbReference>
<reference evidence="1" key="1">
    <citation type="submission" date="2021-03" db="EMBL/GenBank/DDBJ databases">
        <title>Draft genome sequence of rust myrtle Austropuccinia psidii MF-1, a brazilian biotype.</title>
        <authorList>
            <person name="Quecine M.C."/>
            <person name="Pachon D.M.R."/>
            <person name="Bonatelli M.L."/>
            <person name="Correr F.H."/>
            <person name="Franceschini L.M."/>
            <person name="Leite T.F."/>
            <person name="Margarido G.R.A."/>
            <person name="Almeida C.A."/>
            <person name="Ferrarezi J.A."/>
            <person name="Labate C.A."/>
        </authorList>
    </citation>
    <scope>NUCLEOTIDE SEQUENCE</scope>
    <source>
        <strain evidence="1">MF-1</strain>
    </source>
</reference>
<gene>
    <name evidence="1" type="ORF">O181_007010</name>
</gene>
<proteinExistence type="predicted"/>
<dbReference type="Proteomes" id="UP000765509">
    <property type="component" value="Unassembled WGS sequence"/>
</dbReference>
<evidence type="ECO:0000313" key="1">
    <source>
        <dbReference type="EMBL" id="MBW0467295.1"/>
    </source>
</evidence>
<dbReference type="AlphaFoldDB" id="A0A9Q3BM37"/>
<keyword evidence="2" id="KW-1185">Reference proteome</keyword>
<protein>
    <submittedName>
        <fullName evidence="1">Uncharacterized protein</fullName>
    </submittedName>
</protein>
<organism evidence="1 2">
    <name type="scientific">Austropuccinia psidii MF-1</name>
    <dbReference type="NCBI Taxonomy" id="1389203"/>
    <lineage>
        <taxon>Eukaryota</taxon>
        <taxon>Fungi</taxon>
        <taxon>Dikarya</taxon>
        <taxon>Basidiomycota</taxon>
        <taxon>Pucciniomycotina</taxon>
        <taxon>Pucciniomycetes</taxon>
        <taxon>Pucciniales</taxon>
        <taxon>Sphaerophragmiaceae</taxon>
        <taxon>Austropuccinia</taxon>
    </lineage>
</organism>
<comment type="caution">
    <text evidence="1">The sequence shown here is derived from an EMBL/GenBank/DDBJ whole genome shotgun (WGS) entry which is preliminary data.</text>
</comment>